<sequence>MQIRVALLKVFVGVILAFTSGFGMQGEDISYKIYDFEEGKLYLAQNAQEILFAGVKNEKFQGCEISPNKVLKNGELKCGEKVFVIKNGEIQNKIALQDSFNLKSQEVVYRYSKDSLSQVSALVLCSSDLEVQNLLELMYEKDFNCANVKETFLPSLEVSMQEYLKNIEGMEALAYLKKFPLEEVVKDRLYYFDDEILVLERTSYLYTGGAHGNHGKWGVIISRKEGIVPLNEMIDLNNLELKKLLWTEYQKYLTEIDNVAQDYVDFENFKVSDAILIDYDGVVFIYQPYEVMPYAYGIVELKLPLESIEKFGNFSHSALGYLFAK</sequence>
<dbReference type="Gene3D" id="3.90.640.20">
    <property type="entry name" value="Heat-shock cognate protein, ATPase"/>
    <property type="match status" value="1"/>
</dbReference>
<name>A0ABT0TSM3_9HELI</name>
<dbReference type="InterPro" id="IPR037126">
    <property type="entry name" value="PdaC/RsiV-like_sf"/>
</dbReference>
<evidence type="ECO:0000313" key="2">
    <source>
        <dbReference type="EMBL" id="MCL9818927.1"/>
    </source>
</evidence>
<reference evidence="2" key="1">
    <citation type="submission" date="2022-06" db="EMBL/GenBank/DDBJ databases">
        <title>Helicobacter colisuis sp. nov.</title>
        <authorList>
            <person name="Papic B."/>
            <person name="Gruntar I."/>
        </authorList>
    </citation>
    <scope>NUCLEOTIDE SEQUENCE</scope>
    <source>
        <strain evidence="2">11154-15</strain>
    </source>
</reference>
<protein>
    <submittedName>
        <fullName evidence="2">DUF3298 and DUF4163 domain-containing protein</fullName>
    </submittedName>
</protein>
<organism evidence="2 3">
    <name type="scientific">Helicobacter colisuis</name>
    <dbReference type="NCBI Taxonomy" id="2949739"/>
    <lineage>
        <taxon>Bacteria</taxon>
        <taxon>Pseudomonadati</taxon>
        <taxon>Campylobacterota</taxon>
        <taxon>Epsilonproteobacteria</taxon>
        <taxon>Campylobacterales</taxon>
        <taxon>Helicobacteraceae</taxon>
        <taxon>Helicobacter</taxon>
    </lineage>
</organism>
<dbReference type="EMBL" id="JAMOKX010000001">
    <property type="protein sequence ID" value="MCL9818927.1"/>
    <property type="molecule type" value="Genomic_DNA"/>
</dbReference>
<dbReference type="Gene3D" id="3.30.565.40">
    <property type="entry name" value="Fervidobacterium nodosum Rt17-B1 like"/>
    <property type="match status" value="1"/>
</dbReference>
<dbReference type="InterPro" id="IPR021729">
    <property type="entry name" value="DUF3298"/>
</dbReference>
<keyword evidence="3" id="KW-1185">Reference proteome</keyword>
<dbReference type="RefSeq" id="WP_250603477.1">
    <property type="nucleotide sequence ID" value="NZ_JAMOKX010000001.1"/>
</dbReference>
<evidence type="ECO:0000313" key="3">
    <source>
        <dbReference type="Proteomes" id="UP001057522"/>
    </source>
</evidence>
<dbReference type="Pfam" id="PF11738">
    <property type="entry name" value="DUF3298"/>
    <property type="match status" value="1"/>
</dbReference>
<evidence type="ECO:0000259" key="1">
    <source>
        <dbReference type="Pfam" id="PF11738"/>
    </source>
</evidence>
<proteinExistence type="predicted"/>
<accession>A0ABT0TSM3</accession>
<dbReference type="Proteomes" id="UP001057522">
    <property type="component" value="Unassembled WGS sequence"/>
</dbReference>
<feature type="domain" description="DUF3298" evidence="1">
    <location>
        <begin position="244"/>
        <end position="305"/>
    </location>
</feature>
<comment type="caution">
    <text evidence="2">The sequence shown here is derived from an EMBL/GenBank/DDBJ whole genome shotgun (WGS) entry which is preliminary data.</text>
</comment>
<gene>
    <name evidence="2" type="ORF">NCR95_01855</name>
</gene>